<protein>
    <submittedName>
        <fullName evidence="1">Uncharacterized protein</fullName>
    </submittedName>
</protein>
<dbReference type="GeneID" id="71987408"/>
<evidence type="ECO:0000313" key="1">
    <source>
        <dbReference type="EMBL" id="UJO18582.1"/>
    </source>
</evidence>
<organism evidence="1 2">
    <name type="scientific">Passalora fulva</name>
    <name type="common">Tomato leaf mold</name>
    <name type="synonym">Cladosporium fulvum</name>
    <dbReference type="NCBI Taxonomy" id="5499"/>
    <lineage>
        <taxon>Eukaryota</taxon>
        <taxon>Fungi</taxon>
        <taxon>Dikarya</taxon>
        <taxon>Ascomycota</taxon>
        <taxon>Pezizomycotina</taxon>
        <taxon>Dothideomycetes</taxon>
        <taxon>Dothideomycetidae</taxon>
        <taxon>Mycosphaerellales</taxon>
        <taxon>Mycosphaerellaceae</taxon>
        <taxon>Fulvia</taxon>
    </lineage>
</organism>
<accession>A0A9Q8UQ68</accession>
<dbReference type="EMBL" id="CP090168">
    <property type="protein sequence ID" value="UJO18582.1"/>
    <property type="molecule type" value="Genomic_DNA"/>
</dbReference>
<dbReference type="KEGG" id="ffu:CLAFUR5_07530"/>
<dbReference type="OrthoDB" id="10588095at2759"/>
<dbReference type="RefSeq" id="XP_047762948.1">
    <property type="nucleotide sequence ID" value="XM_047906678.1"/>
</dbReference>
<gene>
    <name evidence="1" type="ORF">CLAFUR5_07530</name>
</gene>
<proteinExistence type="predicted"/>
<reference evidence="1" key="1">
    <citation type="submission" date="2021-12" db="EMBL/GenBank/DDBJ databases">
        <authorList>
            <person name="Zaccaron A."/>
            <person name="Stergiopoulos I."/>
        </authorList>
    </citation>
    <scope>NUCLEOTIDE SEQUENCE</scope>
    <source>
        <strain evidence="1">Race5_Kim</strain>
    </source>
</reference>
<sequence length="296" mass="32300">MANPSQALTILFCKELSTLLSTASNNDAIRLLPDKTWLLSSVLAIHVSIELGDVLEALDAKASSSTLIHGYWHEEQDSVYVLMGQDVWQSTRCDRHAGSRVMTMVNNDPLDSVKRMQVIKLHTVPAEPGPCPGAMEHNGTELQVLAHFLRASLRLNPFDLSIVVTALAEGSLSLTPSFEGVSRHTSAALLTTARSALLHASTYKHLLSGAVRSTPSLVQLAEIYDISAADRPLQGIYTIMVQFSGAPAAEALRRRQPSFLHGLAHLAWRHRPCAHPRHTGLHEAILHACQLYAPAH</sequence>
<keyword evidence="2" id="KW-1185">Reference proteome</keyword>
<evidence type="ECO:0000313" key="2">
    <source>
        <dbReference type="Proteomes" id="UP000756132"/>
    </source>
</evidence>
<dbReference type="AlphaFoldDB" id="A0A9Q8UQ68"/>
<reference evidence="1" key="2">
    <citation type="journal article" date="2022" name="Microb. Genom.">
        <title>A chromosome-scale genome assembly of the tomato pathogen Cladosporium fulvum reveals a compartmentalized genome architecture and the presence of a dispensable chromosome.</title>
        <authorList>
            <person name="Zaccaron A.Z."/>
            <person name="Chen L.H."/>
            <person name="Samaras A."/>
            <person name="Stergiopoulos I."/>
        </authorList>
    </citation>
    <scope>NUCLEOTIDE SEQUENCE</scope>
    <source>
        <strain evidence="1">Race5_Kim</strain>
    </source>
</reference>
<dbReference type="Proteomes" id="UP000756132">
    <property type="component" value="Chromosome 6"/>
</dbReference>
<name>A0A9Q8UQ68_PASFU</name>